<evidence type="ECO:0000259" key="2">
    <source>
        <dbReference type="Pfam" id="PF04784"/>
    </source>
</evidence>
<dbReference type="PANTHER" id="PTHR46361:SF3">
    <property type="entry name" value="ELECTRON CARRIER_ PROTEIN DISULFIDE OXIDOREDUCTASE"/>
    <property type="match status" value="1"/>
</dbReference>
<keyword evidence="4" id="KW-1185">Reference proteome</keyword>
<dbReference type="PANTHER" id="PTHR46361">
    <property type="entry name" value="ELECTRON CARRIER/ PROTEIN DISULFIDE OXIDOREDUCTASE"/>
    <property type="match status" value="1"/>
</dbReference>
<sequence>MKTLINFTTLIMAALIMQSCNLLSAAGVSSQGQPTKEVKSDLTSTTANSAINVDHSQWDKLLKKHVNNEGLVDYKGFKNDKAKLDDYLKMLSEKNPTDDWSVQELLAYYINLYNAATVELIVENYPLKSIKDIDGAWTKGRVSVGSKELSLGGIENGILRKMNESRIHFAINCASISCPKLLNEAFTAGKINEQLDRVTKEFVNSDKNDISASNPKLSSVFDWYQKDFTVNGKKDVIGYINEYAKTKINAGASLAYKNYNWNLNEQK</sequence>
<feature type="signal peptide" evidence="1">
    <location>
        <begin position="1"/>
        <end position="25"/>
    </location>
</feature>
<dbReference type="Pfam" id="PF04784">
    <property type="entry name" value="DUF547"/>
    <property type="match status" value="1"/>
</dbReference>
<comment type="caution">
    <text evidence="3">The sequence shown here is derived from an EMBL/GenBank/DDBJ whole genome shotgun (WGS) entry which is preliminary data.</text>
</comment>
<gene>
    <name evidence="3" type="ORF">ESV24_05575</name>
</gene>
<dbReference type="Proteomes" id="UP000321945">
    <property type="component" value="Unassembled WGS sequence"/>
</dbReference>
<dbReference type="RefSeq" id="WP_111814600.1">
    <property type="nucleotide sequence ID" value="NZ_CBCRZQ010000002.1"/>
</dbReference>
<evidence type="ECO:0000256" key="1">
    <source>
        <dbReference type="SAM" id="SignalP"/>
    </source>
</evidence>
<organism evidence="3 4">
    <name type="scientific">Aequorivita lipolytica</name>
    <dbReference type="NCBI Taxonomy" id="153267"/>
    <lineage>
        <taxon>Bacteria</taxon>
        <taxon>Pseudomonadati</taxon>
        <taxon>Bacteroidota</taxon>
        <taxon>Flavobacteriia</taxon>
        <taxon>Flavobacteriales</taxon>
        <taxon>Flavobacteriaceae</taxon>
        <taxon>Aequorivita</taxon>
    </lineage>
</organism>
<accession>A0A5C6YSA1</accession>
<protein>
    <submittedName>
        <fullName evidence="3">DUF547 domain-containing protein</fullName>
    </submittedName>
</protein>
<proteinExistence type="predicted"/>
<keyword evidence="1" id="KW-0732">Signal</keyword>
<evidence type="ECO:0000313" key="3">
    <source>
        <dbReference type="EMBL" id="TXD69905.1"/>
    </source>
</evidence>
<feature type="domain" description="DUF547" evidence="2">
    <location>
        <begin position="98"/>
        <end position="203"/>
    </location>
</feature>
<reference evidence="3 4" key="1">
    <citation type="submission" date="2019-08" db="EMBL/GenBank/DDBJ databases">
        <title>Genome of Aequorivita lipolytica Y10-2 (type strain).</title>
        <authorList>
            <person name="Bowman J.P."/>
        </authorList>
    </citation>
    <scope>NUCLEOTIDE SEQUENCE [LARGE SCALE GENOMIC DNA]</scope>
    <source>
        <strain evidence="3 4">Y10-2</strain>
    </source>
</reference>
<name>A0A5C6YSA1_9FLAO</name>
<dbReference type="EMBL" id="VORU01000003">
    <property type="protein sequence ID" value="TXD69905.1"/>
    <property type="molecule type" value="Genomic_DNA"/>
</dbReference>
<dbReference type="AlphaFoldDB" id="A0A5C6YSA1"/>
<dbReference type="OrthoDB" id="526867at2"/>
<feature type="chain" id="PRO_5023100955" evidence="1">
    <location>
        <begin position="26"/>
        <end position="267"/>
    </location>
</feature>
<dbReference type="InterPro" id="IPR006869">
    <property type="entry name" value="DUF547"/>
</dbReference>
<evidence type="ECO:0000313" key="4">
    <source>
        <dbReference type="Proteomes" id="UP000321945"/>
    </source>
</evidence>
<dbReference type="PROSITE" id="PS51257">
    <property type="entry name" value="PROKAR_LIPOPROTEIN"/>
    <property type="match status" value="1"/>
</dbReference>